<evidence type="ECO:0000313" key="4">
    <source>
        <dbReference type="Proteomes" id="UP000001947"/>
    </source>
</evidence>
<reference evidence="3 4" key="1">
    <citation type="journal article" date="2008" name="PLoS Genet.">
        <title>Complete genome sequence of the complex carbohydrate-degrading marine bacterium, Saccharophagus degradans strain 2-40 T.</title>
        <authorList>
            <person name="Weiner R.M."/>
            <person name="Taylor L.E.II."/>
            <person name="Henrissat B."/>
            <person name="Hauser L."/>
            <person name="Land M."/>
            <person name="Coutinho P.M."/>
            <person name="Rancurel C."/>
            <person name="Saunders E.H."/>
            <person name="Longmire A.G."/>
            <person name="Zhang H."/>
            <person name="Bayer E.A."/>
            <person name="Gilbert H.J."/>
            <person name="Larimer F."/>
            <person name="Zhulin I.B."/>
            <person name="Ekborg N.A."/>
            <person name="Lamed R."/>
            <person name="Richardson P.M."/>
            <person name="Borovok I."/>
            <person name="Hutcheson S."/>
        </authorList>
    </citation>
    <scope>NUCLEOTIDE SEQUENCE [LARGE SCALE GENOMIC DNA]</scope>
    <source>
        <strain evidence="4">2-40 / ATCC 43961 / DSM 17024</strain>
    </source>
</reference>
<dbReference type="HOGENOM" id="CLU_1467197_0_0_6"/>
<keyword evidence="1" id="KW-0732">Signal</keyword>
<feature type="domain" description="Ice-binding protein C-terminal" evidence="2">
    <location>
        <begin position="159"/>
        <end position="179"/>
    </location>
</feature>
<feature type="chain" id="PRO_5004200336" description="Ice-binding protein C-terminal domain-containing protein" evidence="1">
    <location>
        <begin position="24"/>
        <end position="184"/>
    </location>
</feature>
<dbReference type="InterPro" id="IPR013424">
    <property type="entry name" value="Ice-binding_C"/>
</dbReference>
<sequence>MVKLFDSLCVAFCLLIVSASANAVLMDDVGVEDRLIASFDSPNSGDATISAWVASQLGVDSVDLTFKDDSPSESGWLQIDDASELHAYDLATIAGYEASDFFIIKLGVGRSDADDTYLFENLGSLDWAAVNFTDMLVGQNLRFNFGRISHVTGFESANVPEPGTLFLLMVGVAGLVASRVLRLK</sequence>
<dbReference type="STRING" id="203122.Sde_2101"/>
<dbReference type="AlphaFoldDB" id="Q21IW8"/>
<evidence type="ECO:0000313" key="3">
    <source>
        <dbReference type="EMBL" id="ABD81361.1"/>
    </source>
</evidence>
<dbReference type="EMBL" id="CP000282">
    <property type="protein sequence ID" value="ABD81361.1"/>
    <property type="molecule type" value="Genomic_DNA"/>
</dbReference>
<dbReference type="Proteomes" id="UP000001947">
    <property type="component" value="Chromosome"/>
</dbReference>
<accession>Q21IW8</accession>
<keyword evidence="4" id="KW-1185">Reference proteome</keyword>
<feature type="signal peptide" evidence="1">
    <location>
        <begin position="1"/>
        <end position="23"/>
    </location>
</feature>
<proteinExistence type="predicted"/>
<evidence type="ECO:0000256" key="1">
    <source>
        <dbReference type="SAM" id="SignalP"/>
    </source>
</evidence>
<organism evidence="3 4">
    <name type="scientific">Saccharophagus degradans (strain 2-40 / ATCC 43961 / DSM 17024)</name>
    <dbReference type="NCBI Taxonomy" id="203122"/>
    <lineage>
        <taxon>Bacteria</taxon>
        <taxon>Pseudomonadati</taxon>
        <taxon>Pseudomonadota</taxon>
        <taxon>Gammaproteobacteria</taxon>
        <taxon>Cellvibrionales</taxon>
        <taxon>Cellvibrionaceae</taxon>
        <taxon>Saccharophagus</taxon>
    </lineage>
</organism>
<gene>
    <name evidence="3" type="ordered locus">Sde_2101</name>
</gene>
<dbReference type="Pfam" id="PF07589">
    <property type="entry name" value="PEP-CTERM"/>
    <property type="match status" value="1"/>
</dbReference>
<protein>
    <recommendedName>
        <fullName evidence="2">Ice-binding protein C-terminal domain-containing protein</fullName>
    </recommendedName>
</protein>
<evidence type="ECO:0000259" key="2">
    <source>
        <dbReference type="Pfam" id="PF07589"/>
    </source>
</evidence>
<dbReference type="NCBIfam" id="TIGR02595">
    <property type="entry name" value="PEP_CTERM"/>
    <property type="match status" value="1"/>
</dbReference>
<dbReference type="KEGG" id="sde:Sde_2101"/>
<dbReference type="RefSeq" id="WP_011468579.1">
    <property type="nucleotide sequence ID" value="NC_007912.1"/>
</dbReference>
<name>Q21IW8_SACD2</name>
<dbReference type="GeneID" id="98613773"/>